<evidence type="ECO:0000313" key="3">
    <source>
        <dbReference type="Proteomes" id="UP000257109"/>
    </source>
</evidence>
<proteinExistence type="predicted"/>
<reference evidence="2" key="1">
    <citation type="submission" date="2018-05" db="EMBL/GenBank/DDBJ databases">
        <title>Draft genome of Mucuna pruriens seed.</title>
        <authorList>
            <person name="Nnadi N.E."/>
            <person name="Vos R."/>
            <person name="Hasami M.H."/>
            <person name="Devisetty U.K."/>
            <person name="Aguiy J.C."/>
        </authorList>
    </citation>
    <scope>NUCLEOTIDE SEQUENCE [LARGE SCALE GENOMIC DNA]</scope>
    <source>
        <strain evidence="2">JCA_2017</strain>
    </source>
</reference>
<comment type="caution">
    <text evidence="2">The sequence shown here is derived from an EMBL/GenBank/DDBJ whole genome shotgun (WGS) entry which is preliminary data.</text>
</comment>
<evidence type="ECO:0000313" key="2">
    <source>
        <dbReference type="EMBL" id="RDY06329.1"/>
    </source>
</evidence>
<organism evidence="2 3">
    <name type="scientific">Mucuna pruriens</name>
    <name type="common">Velvet bean</name>
    <name type="synonym">Dolichos pruriens</name>
    <dbReference type="NCBI Taxonomy" id="157652"/>
    <lineage>
        <taxon>Eukaryota</taxon>
        <taxon>Viridiplantae</taxon>
        <taxon>Streptophyta</taxon>
        <taxon>Embryophyta</taxon>
        <taxon>Tracheophyta</taxon>
        <taxon>Spermatophyta</taxon>
        <taxon>Magnoliopsida</taxon>
        <taxon>eudicotyledons</taxon>
        <taxon>Gunneridae</taxon>
        <taxon>Pentapetalae</taxon>
        <taxon>rosids</taxon>
        <taxon>fabids</taxon>
        <taxon>Fabales</taxon>
        <taxon>Fabaceae</taxon>
        <taxon>Papilionoideae</taxon>
        <taxon>50 kb inversion clade</taxon>
        <taxon>NPAAA clade</taxon>
        <taxon>indigoferoid/millettioid clade</taxon>
        <taxon>Phaseoleae</taxon>
        <taxon>Mucuna</taxon>
    </lineage>
</organism>
<name>A0A371HU67_MUCPR</name>
<sequence length="181" mass="21052">MKSEKLLICLYVDDILIAGNSEMMNEFKISDLRLLSYFLGIEFELTKYGTVMHQSKYARDLLRRLNMQQSNPVGTPTKVRIFLEKETHEELIDPTHYKKIVGSLRYLCNPRPDLSFNVWLISRFMQEPRILRYVQGTIGFGVLFPKGEAEAKLELIGYSDSDWCGDKSDRKSIVGYIFFYG</sequence>
<keyword evidence="3" id="KW-1185">Reference proteome</keyword>
<dbReference type="STRING" id="157652.A0A371HU67"/>
<dbReference type="InterPro" id="IPR013103">
    <property type="entry name" value="RVT_2"/>
</dbReference>
<gene>
    <name evidence="2" type="ORF">CR513_09700</name>
</gene>
<dbReference type="PANTHER" id="PTHR11439:SF467">
    <property type="entry name" value="INTEGRASE CATALYTIC DOMAIN-CONTAINING PROTEIN"/>
    <property type="match status" value="1"/>
</dbReference>
<dbReference type="Proteomes" id="UP000257109">
    <property type="component" value="Unassembled WGS sequence"/>
</dbReference>
<protein>
    <submittedName>
        <fullName evidence="2">Mitochondrial protein</fullName>
    </submittedName>
</protein>
<dbReference type="SUPFAM" id="SSF56672">
    <property type="entry name" value="DNA/RNA polymerases"/>
    <property type="match status" value="1"/>
</dbReference>
<dbReference type="EMBL" id="QJKJ01001706">
    <property type="protein sequence ID" value="RDY06329.1"/>
    <property type="molecule type" value="Genomic_DNA"/>
</dbReference>
<dbReference type="InterPro" id="IPR043502">
    <property type="entry name" value="DNA/RNA_pol_sf"/>
</dbReference>
<accession>A0A371HU67</accession>
<dbReference type="Pfam" id="PF07727">
    <property type="entry name" value="RVT_2"/>
    <property type="match status" value="1"/>
</dbReference>
<evidence type="ECO:0000259" key="1">
    <source>
        <dbReference type="Pfam" id="PF07727"/>
    </source>
</evidence>
<dbReference type="PANTHER" id="PTHR11439">
    <property type="entry name" value="GAG-POL-RELATED RETROTRANSPOSON"/>
    <property type="match status" value="1"/>
</dbReference>
<feature type="non-terminal residue" evidence="2">
    <location>
        <position position="1"/>
    </location>
</feature>
<feature type="domain" description="Reverse transcriptase Ty1/copia-type" evidence="1">
    <location>
        <begin position="3"/>
        <end position="77"/>
    </location>
</feature>
<dbReference type="AlphaFoldDB" id="A0A371HU67"/>
<dbReference type="OrthoDB" id="1409848at2759"/>